<organism evidence="13 14">
    <name type="scientific">Dyella koreensis</name>
    <dbReference type="NCBI Taxonomy" id="311235"/>
    <lineage>
        <taxon>Bacteria</taxon>
        <taxon>Pseudomonadati</taxon>
        <taxon>Pseudomonadota</taxon>
        <taxon>Gammaproteobacteria</taxon>
        <taxon>Lysobacterales</taxon>
        <taxon>Rhodanobacteraceae</taxon>
        <taxon>Dyella</taxon>
    </lineage>
</organism>
<comment type="caution">
    <text evidence="13">The sequence shown here is derived from an EMBL/GenBank/DDBJ whole genome shotgun (WGS) entry which is preliminary data.</text>
</comment>
<feature type="domain" description="PapC-like C-terminal" evidence="11">
    <location>
        <begin position="807"/>
        <end position="872"/>
    </location>
</feature>
<keyword evidence="4" id="KW-1134">Transmembrane beta strand</keyword>
<evidence type="ECO:0000259" key="11">
    <source>
        <dbReference type="Pfam" id="PF13953"/>
    </source>
</evidence>
<dbReference type="InterPro" id="IPR037224">
    <property type="entry name" value="PapC_N_sf"/>
</dbReference>
<dbReference type="EMBL" id="JADIKD010000009">
    <property type="protein sequence ID" value="MFK2917272.1"/>
    <property type="molecule type" value="Genomic_DNA"/>
</dbReference>
<dbReference type="InterPro" id="IPR000015">
    <property type="entry name" value="Fimb_usher"/>
</dbReference>
<evidence type="ECO:0000256" key="6">
    <source>
        <dbReference type="ARBA" id="ARBA00022729"/>
    </source>
</evidence>
<keyword evidence="6 10" id="KW-0732">Signal</keyword>
<dbReference type="PANTHER" id="PTHR30451:SF20">
    <property type="entry name" value="FIMBRIAE USHER"/>
    <property type="match status" value="1"/>
</dbReference>
<keyword evidence="14" id="KW-1185">Reference proteome</keyword>
<dbReference type="Pfam" id="PF00577">
    <property type="entry name" value="Usher"/>
    <property type="match status" value="1"/>
</dbReference>
<keyword evidence="3 9" id="KW-0813">Transport</keyword>
<keyword evidence="7 9" id="KW-0472">Membrane</keyword>
<dbReference type="Pfam" id="PF13954">
    <property type="entry name" value="PapC_N"/>
    <property type="match status" value="1"/>
</dbReference>
<sequence length="897" mass="94900">MAIAGALAGWNATSFAADAAAPGASAPSGADASAALDASFDRNLLSGAGRNTGDLSRFERGAVIVPGVYRTDIFLNGSWVGHTDVRFASPTPDANAIPCLTKSMFDQLGLPLQKLSAEQQAKLADGQGCLDIGNLIPAATMTFDQPNLRLDVSIPQAWLGTRARGYVSPENWDRGVNAGLLNYNFNSYRSSSHGVSQTSSFLGLNAGLNLGGWQLRHNSTLLMQSGVAGSPSRRHWQNLDTYLRRDLPSLRAQMTIGDSYTGGEMFDSVKVRGVQIATDDRMLPDSLRGYAPTVRGVAETNAKVTIRQNGVVLYETTVAPGPFTISDLYSTGYGGDLNVSVTEADGRVRMFSVPYASVPQLLRPSVTRFSVVAGELHDASLHSHPALAQATIQRGFNNLVTGYAGLVASSGYGAVLLGSALNTRYGAFAMDITAARTEIPGQSTQNGQSVRLSYSKILPSSDTSFTLATYRYSTSGYLGLRDAMLARDLARGYRYVDPTTVSTIDGVTVNNVLTPDQRKALTSGNSNNFTAYTSQLDRQRSRFDINVSQRLGEHGGSIYATGSAVEYWNRNGTDVQFQLGYNNTFRRLSYNLSATRVRDSYGRYTNQFFASFTLPLGDSLHAPMFGANINRDGSGHTLEQATLSGTAGVDNQFSYGATASHDSGGNSSSDGNAGTIYGGYRSPYAQLNASFGGGNGYSQGSLSVAGSVVAHAGGITFGQPMGDTVAIVAAPDAAGARVINASGVRIGHSGYALVPYLTPYNLNTVQIDPKGLPLAVQLDTTSAQVAPHAGAVVLVKFKTSSGRSVIVRVHQSDGKAVPFGAEVVDEHNQALGVVGQAGRILVRGAKDSGQLTVQWKTEDDKPMMCSFPYRLSAPAEGKTDTYQQLEATCTAATGNPS</sequence>
<evidence type="ECO:0000256" key="2">
    <source>
        <dbReference type="ARBA" id="ARBA00008064"/>
    </source>
</evidence>
<evidence type="ECO:0000256" key="4">
    <source>
        <dbReference type="ARBA" id="ARBA00022452"/>
    </source>
</evidence>
<keyword evidence="8 9" id="KW-0998">Cell outer membrane</keyword>
<keyword evidence="5 9" id="KW-0812">Transmembrane</keyword>
<feature type="chain" id="PRO_5046048998" evidence="10">
    <location>
        <begin position="20"/>
        <end position="897"/>
    </location>
</feature>
<evidence type="ECO:0000256" key="5">
    <source>
        <dbReference type="ARBA" id="ARBA00022692"/>
    </source>
</evidence>
<feature type="signal peptide" evidence="10">
    <location>
        <begin position="1"/>
        <end position="19"/>
    </location>
</feature>
<name>A0ABW8K5Q3_9GAMM</name>
<evidence type="ECO:0000256" key="8">
    <source>
        <dbReference type="ARBA" id="ARBA00023237"/>
    </source>
</evidence>
<evidence type="ECO:0000256" key="3">
    <source>
        <dbReference type="ARBA" id="ARBA00022448"/>
    </source>
</evidence>
<feature type="domain" description="PapC N-terminal" evidence="12">
    <location>
        <begin position="40"/>
        <end position="186"/>
    </location>
</feature>
<dbReference type="Pfam" id="PF13953">
    <property type="entry name" value="PapC_C"/>
    <property type="match status" value="1"/>
</dbReference>
<reference evidence="13 14" key="1">
    <citation type="submission" date="2020-10" db="EMBL/GenBank/DDBJ databases">
        <title>Phylogeny of dyella-like bacteria.</title>
        <authorList>
            <person name="Fu J."/>
        </authorList>
    </citation>
    <scope>NUCLEOTIDE SEQUENCE [LARGE SCALE GENOMIC DNA]</scope>
    <source>
        <strain evidence="13 14">BB4</strain>
    </source>
</reference>
<evidence type="ECO:0000313" key="13">
    <source>
        <dbReference type="EMBL" id="MFK2917272.1"/>
    </source>
</evidence>
<dbReference type="Gene3D" id="3.10.20.410">
    <property type="match status" value="1"/>
</dbReference>
<gene>
    <name evidence="13" type="ORF">ISS97_08355</name>
</gene>
<evidence type="ECO:0000256" key="7">
    <source>
        <dbReference type="ARBA" id="ARBA00023136"/>
    </source>
</evidence>
<evidence type="ECO:0000259" key="12">
    <source>
        <dbReference type="Pfam" id="PF13954"/>
    </source>
</evidence>
<evidence type="ECO:0000313" key="14">
    <source>
        <dbReference type="Proteomes" id="UP001620408"/>
    </source>
</evidence>
<dbReference type="InterPro" id="IPR025949">
    <property type="entry name" value="PapC-like_C"/>
</dbReference>
<proteinExistence type="inferred from homology"/>
<keyword evidence="9" id="KW-1029">Fimbrium biogenesis</keyword>
<dbReference type="InterPro" id="IPR042186">
    <property type="entry name" value="FimD_plug_dom"/>
</dbReference>
<dbReference type="Gene3D" id="2.60.40.2610">
    <property type="entry name" value="Outer membrane usher protein FimD, plug domain"/>
    <property type="match status" value="1"/>
</dbReference>
<evidence type="ECO:0000256" key="1">
    <source>
        <dbReference type="ARBA" id="ARBA00004571"/>
    </source>
</evidence>
<dbReference type="InterPro" id="IPR043142">
    <property type="entry name" value="PapC-like_C_sf"/>
</dbReference>
<dbReference type="InterPro" id="IPR018030">
    <property type="entry name" value="Fimbrial_membr_usher_CS"/>
</dbReference>
<comment type="subcellular location">
    <subcellularLocation>
        <location evidence="1 9">Cell outer membrane</location>
        <topology evidence="1 9">Multi-pass membrane protein</topology>
    </subcellularLocation>
</comment>
<dbReference type="Gene3D" id="2.60.40.2070">
    <property type="match status" value="1"/>
</dbReference>
<comment type="similarity">
    <text evidence="2 9">Belongs to the fimbrial export usher family.</text>
</comment>
<dbReference type="PANTHER" id="PTHR30451">
    <property type="entry name" value="OUTER MEMBRANE USHER PROTEIN"/>
    <property type="match status" value="1"/>
</dbReference>
<dbReference type="Proteomes" id="UP001620408">
    <property type="component" value="Unassembled WGS sequence"/>
</dbReference>
<accession>A0ABW8K5Q3</accession>
<dbReference type="SUPFAM" id="SSF141729">
    <property type="entry name" value="FimD N-terminal domain-like"/>
    <property type="match status" value="1"/>
</dbReference>
<evidence type="ECO:0000256" key="9">
    <source>
        <dbReference type="RuleBase" id="RU003884"/>
    </source>
</evidence>
<evidence type="ECO:0000256" key="10">
    <source>
        <dbReference type="SAM" id="SignalP"/>
    </source>
</evidence>
<dbReference type="Gene3D" id="2.60.40.3110">
    <property type="match status" value="1"/>
</dbReference>
<protein>
    <submittedName>
        <fullName evidence="13">Fimbrial biogenesis outer membrane usher protein</fullName>
    </submittedName>
</protein>
<dbReference type="InterPro" id="IPR025885">
    <property type="entry name" value="PapC_N"/>
</dbReference>
<dbReference type="PROSITE" id="PS01151">
    <property type="entry name" value="FIMBRIAL_USHER"/>
    <property type="match status" value="1"/>
</dbReference>